<feature type="transmembrane region" description="Helical" evidence="8">
    <location>
        <begin position="502"/>
        <end position="521"/>
    </location>
</feature>
<evidence type="ECO:0000256" key="3">
    <source>
        <dbReference type="ARBA" id="ARBA00022448"/>
    </source>
</evidence>
<feature type="transmembrane region" description="Helical" evidence="8">
    <location>
        <begin position="590"/>
        <end position="617"/>
    </location>
</feature>
<feature type="region of interest" description="Disordered" evidence="7">
    <location>
        <begin position="950"/>
        <end position="970"/>
    </location>
</feature>
<feature type="domain" description="CSC1/OSCA1-like cytosolic" evidence="11">
    <location>
        <begin position="246"/>
        <end position="435"/>
    </location>
</feature>
<feature type="transmembrane region" description="Helical" evidence="8">
    <location>
        <begin position="702"/>
        <end position="720"/>
    </location>
</feature>
<dbReference type="InterPro" id="IPR027815">
    <property type="entry name" value="CSC1/OSCA1-like_cyt"/>
</dbReference>
<evidence type="ECO:0000256" key="2">
    <source>
        <dbReference type="ARBA" id="ARBA00007779"/>
    </source>
</evidence>
<keyword evidence="6 8" id="KW-0472">Membrane</keyword>
<feature type="transmembrane region" description="Helical" evidence="8">
    <location>
        <begin position="203"/>
        <end position="223"/>
    </location>
</feature>
<dbReference type="Proteomes" id="UP000054270">
    <property type="component" value="Unassembled WGS sequence"/>
</dbReference>
<proteinExistence type="inferred from homology"/>
<evidence type="ECO:0000256" key="1">
    <source>
        <dbReference type="ARBA" id="ARBA00004141"/>
    </source>
</evidence>
<dbReference type="Pfam" id="PF02714">
    <property type="entry name" value="RSN1_7TM"/>
    <property type="match status" value="1"/>
</dbReference>
<feature type="transmembrane region" description="Helical" evidence="8">
    <location>
        <begin position="541"/>
        <end position="562"/>
    </location>
</feature>
<dbReference type="AlphaFoldDB" id="A0A0D2MDX4"/>
<reference evidence="13" key="1">
    <citation type="submission" date="2014-04" db="EMBL/GenBank/DDBJ databases">
        <title>Evolutionary Origins and Diversification of the Mycorrhizal Mutualists.</title>
        <authorList>
            <consortium name="DOE Joint Genome Institute"/>
            <consortium name="Mycorrhizal Genomics Consortium"/>
            <person name="Kohler A."/>
            <person name="Kuo A."/>
            <person name="Nagy L.G."/>
            <person name="Floudas D."/>
            <person name="Copeland A."/>
            <person name="Barry K.W."/>
            <person name="Cichocki N."/>
            <person name="Veneault-Fourrey C."/>
            <person name="LaButti K."/>
            <person name="Lindquist E.A."/>
            <person name="Lipzen A."/>
            <person name="Lundell T."/>
            <person name="Morin E."/>
            <person name="Murat C."/>
            <person name="Riley R."/>
            <person name="Ohm R."/>
            <person name="Sun H."/>
            <person name="Tunlid A."/>
            <person name="Henrissat B."/>
            <person name="Grigoriev I.V."/>
            <person name="Hibbett D.S."/>
            <person name="Martin F."/>
        </authorList>
    </citation>
    <scope>NUCLEOTIDE SEQUENCE [LARGE SCALE GENOMIC DNA]</scope>
    <source>
        <strain evidence="13">FD-334 SS-4</strain>
    </source>
</reference>
<evidence type="ECO:0008006" key="14">
    <source>
        <dbReference type="Google" id="ProtNLM"/>
    </source>
</evidence>
<gene>
    <name evidence="12" type="ORF">HYPSUDRAFT_41579</name>
</gene>
<dbReference type="Pfam" id="PF13967">
    <property type="entry name" value="RSN1_TM"/>
    <property type="match status" value="1"/>
</dbReference>
<feature type="transmembrane region" description="Helical" evidence="8">
    <location>
        <begin position="46"/>
        <end position="63"/>
    </location>
</feature>
<comment type="subcellular location">
    <subcellularLocation>
        <location evidence="1">Membrane</location>
        <topology evidence="1">Multi-pass membrane protein</topology>
    </subcellularLocation>
</comment>
<feature type="transmembrane region" description="Helical" evidence="8">
    <location>
        <begin position="125"/>
        <end position="144"/>
    </location>
</feature>
<dbReference type="PANTHER" id="PTHR13018">
    <property type="entry name" value="PROBABLE MEMBRANE PROTEIN DUF221-RELATED"/>
    <property type="match status" value="1"/>
</dbReference>
<evidence type="ECO:0000313" key="12">
    <source>
        <dbReference type="EMBL" id="KJA21733.1"/>
    </source>
</evidence>
<feature type="domain" description="CSC1/OSCA1-like N-terminal transmembrane" evidence="10">
    <location>
        <begin position="42"/>
        <end position="224"/>
    </location>
</feature>
<evidence type="ECO:0000256" key="6">
    <source>
        <dbReference type="ARBA" id="ARBA00023136"/>
    </source>
</evidence>
<dbReference type="Pfam" id="PF14703">
    <property type="entry name" value="PHM7_cyt"/>
    <property type="match status" value="1"/>
</dbReference>
<evidence type="ECO:0000256" key="8">
    <source>
        <dbReference type="SAM" id="Phobius"/>
    </source>
</evidence>
<protein>
    <recommendedName>
        <fullName evidence="14">DUF221-domain-containing protein</fullName>
    </recommendedName>
</protein>
<evidence type="ECO:0000256" key="7">
    <source>
        <dbReference type="SAM" id="MobiDB-lite"/>
    </source>
</evidence>
<dbReference type="InterPro" id="IPR045122">
    <property type="entry name" value="Csc1-like"/>
</dbReference>
<comment type="similarity">
    <text evidence="2">Belongs to the CSC1 (TC 1.A.17) family.</text>
</comment>
<feature type="transmembrane region" description="Helical" evidence="8">
    <location>
        <begin position="448"/>
        <end position="472"/>
    </location>
</feature>
<evidence type="ECO:0000259" key="9">
    <source>
        <dbReference type="Pfam" id="PF02714"/>
    </source>
</evidence>
<keyword evidence="3" id="KW-0813">Transport</keyword>
<dbReference type="OrthoDB" id="1689567at2759"/>
<dbReference type="GO" id="GO:0005886">
    <property type="term" value="C:plasma membrane"/>
    <property type="evidence" value="ECO:0007669"/>
    <property type="project" value="TreeGrafter"/>
</dbReference>
<feature type="transmembrane region" description="Helical" evidence="8">
    <location>
        <begin position="663"/>
        <end position="681"/>
    </location>
</feature>
<dbReference type="GO" id="GO:0005227">
    <property type="term" value="F:calcium-activated cation channel activity"/>
    <property type="evidence" value="ECO:0007669"/>
    <property type="project" value="InterPro"/>
</dbReference>
<dbReference type="InterPro" id="IPR032880">
    <property type="entry name" value="CSC1/OSCA1-like_N"/>
</dbReference>
<keyword evidence="4 8" id="KW-0812">Transmembrane</keyword>
<dbReference type="InterPro" id="IPR003864">
    <property type="entry name" value="CSC1/OSCA1-like_7TM"/>
</dbReference>
<sequence>MSSSMSSSTFSTLLAALLGEEPDGNPLPPGAPPTFKFEGPWFTTQLTISVSIGVTSFLIFSYGRRRWPLLFAPRTKLKGFSPHEAHAHQALFGWIMPTIRTSEFTVLQIVGLDAAVLLNFFKMSFYLFSVCSMFAIGILMPINWSHNKELDGDDDDWPGDENEDWPSALNRTLRRRLQDPTTPPSNHTTPPDWLDLISDANSYLSVHFVFTYLFTILALYFIYKNYRRFIRSRQLFSLELVHSIPARTVLVTNLPGHLQGERTLAEYFENMGMAVESVTVCREVGALKALLDRRTKALLALERAWVSYVGNPSTVEEYDPEGHGVPLVDVDVESGARQGTLAKLVVPHRQRPTIRPRWFAARVDALEYLEEQFKKADELVKKKRRLGKFKSTGAAFVTFEKMSSAQLALQTAHSPNPAQIVTYPAPEPRDIVWANMAPSSGAIRLRDVLVLALMGLLLFFWFFPITALASLLSYTEIKKAMPALGRLIDRNDQVRAIVQNSLPSVVMIMLNAVLPFMLEGLTYVQGYRARSWVEYSLLKKYFLFLLINVVFIFLLATTYWQLVRDLANSPAKVPEKLAQSLQAGRARHFFLSYAILQGLGIMPLQLLNLGVIIPRFFYIMFYTRTPRDFAELNAPPMINYGVVYPQAILMFVITMLYSVVQPLIVIFGAIYFGVAYVVYKYKLLFVFYKPYESQGQAWPITFIRLIWGVVIFLLFMIGIFTLRKSYILSSLLVPLLVGTAAWAWAIDRALRPLSKYVALSAVFEVQRGEETADVLRLRAGHPVTWSQSNLNRRRYAQNDDTLYVAPEDERTDYSQPPMANWYSGVLNTGKRRYGHPALNGVLPEPWLPLKKGQTLVNNDNHRAHREPGDEAVVLTLRKRYSGAPRRAARGPSEDGHVPATTLAGLGSDPSAVIDPWQDPAAAAHAGGQREVRVLSHRLSYDHASGVIVLPDEEWGEEGSESEEDYGTAGDGLERSVTESMLDAEGAGGGSGAGGVAGGSTGASSAGGAGAGGPLGRLSRYGTYFHHPERRKQSIPGAFPGR</sequence>
<feature type="compositionally biased region" description="Gly residues" evidence="7">
    <location>
        <begin position="985"/>
        <end position="1014"/>
    </location>
</feature>
<feature type="region of interest" description="Disordered" evidence="7">
    <location>
        <begin position="882"/>
        <end position="915"/>
    </location>
</feature>
<feature type="region of interest" description="Disordered" evidence="7">
    <location>
        <begin position="982"/>
        <end position="1016"/>
    </location>
</feature>
<keyword evidence="13" id="KW-1185">Reference proteome</keyword>
<evidence type="ECO:0000259" key="10">
    <source>
        <dbReference type="Pfam" id="PF13967"/>
    </source>
</evidence>
<evidence type="ECO:0000256" key="4">
    <source>
        <dbReference type="ARBA" id="ARBA00022692"/>
    </source>
</evidence>
<name>A0A0D2MDX4_HYPSF</name>
<dbReference type="STRING" id="945553.A0A0D2MDX4"/>
<evidence type="ECO:0000256" key="5">
    <source>
        <dbReference type="ARBA" id="ARBA00022989"/>
    </source>
</evidence>
<organism evidence="12 13">
    <name type="scientific">Hypholoma sublateritium (strain FD-334 SS-4)</name>
    <dbReference type="NCBI Taxonomy" id="945553"/>
    <lineage>
        <taxon>Eukaryota</taxon>
        <taxon>Fungi</taxon>
        <taxon>Dikarya</taxon>
        <taxon>Basidiomycota</taxon>
        <taxon>Agaricomycotina</taxon>
        <taxon>Agaricomycetes</taxon>
        <taxon>Agaricomycetidae</taxon>
        <taxon>Agaricales</taxon>
        <taxon>Agaricineae</taxon>
        <taxon>Strophariaceae</taxon>
        <taxon>Hypholoma</taxon>
    </lineage>
</organism>
<dbReference type="OMA" id="CSCKKEN"/>
<feature type="transmembrane region" description="Helical" evidence="8">
    <location>
        <begin position="726"/>
        <end position="746"/>
    </location>
</feature>
<evidence type="ECO:0000313" key="13">
    <source>
        <dbReference type="Proteomes" id="UP000054270"/>
    </source>
</evidence>
<feature type="domain" description="CSC1/OSCA1-like 7TM region" evidence="9">
    <location>
        <begin position="447"/>
        <end position="720"/>
    </location>
</feature>
<keyword evidence="5 8" id="KW-1133">Transmembrane helix</keyword>
<accession>A0A0D2MDX4</accession>
<feature type="compositionally biased region" description="Acidic residues" evidence="7">
    <location>
        <begin position="950"/>
        <end position="965"/>
    </location>
</feature>
<dbReference type="EMBL" id="KN817555">
    <property type="protein sequence ID" value="KJA21733.1"/>
    <property type="molecule type" value="Genomic_DNA"/>
</dbReference>
<dbReference type="PANTHER" id="PTHR13018:SF5">
    <property type="entry name" value="RE44586P"/>
    <property type="match status" value="1"/>
</dbReference>
<evidence type="ECO:0000259" key="11">
    <source>
        <dbReference type="Pfam" id="PF14703"/>
    </source>
</evidence>